<name>A0A250ITC4_9BACT</name>
<evidence type="ECO:0000313" key="3">
    <source>
        <dbReference type="Proteomes" id="UP000217289"/>
    </source>
</evidence>
<reference evidence="2 3" key="1">
    <citation type="submission" date="2017-06" db="EMBL/GenBank/DDBJ databases">
        <authorList>
            <person name="Kim H.J."/>
            <person name="Triplett B.A."/>
        </authorList>
    </citation>
    <scope>NUCLEOTIDE SEQUENCE [LARGE SCALE GENOMIC DNA]</scope>
    <source>
        <strain evidence="2 3">DSM 14713</strain>
    </source>
</reference>
<sequence>MTQPEWLKTAVRKSPEHKWTLGYIFETAHRIEGKSPEDLAAELDCSLETLDWLALCRRPEEDRFAEHLRIITDRFNLAPLPLVRLIRRVESLAAFSRRDEGEARSGSTLLAARDRSDDDERES</sequence>
<accession>A0A250ITC4</accession>
<dbReference type="KEGG" id="mbd:MEBOL_007940"/>
<feature type="compositionally biased region" description="Basic and acidic residues" evidence="1">
    <location>
        <begin position="112"/>
        <end position="123"/>
    </location>
</feature>
<evidence type="ECO:0000256" key="1">
    <source>
        <dbReference type="SAM" id="MobiDB-lite"/>
    </source>
</evidence>
<feature type="region of interest" description="Disordered" evidence="1">
    <location>
        <begin position="97"/>
        <end position="123"/>
    </location>
</feature>
<organism evidence="2 3">
    <name type="scientific">Melittangium boletus DSM 14713</name>
    <dbReference type="NCBI Taxonomy" id="1294270"/>
    <lineage>
        <taxon>Bacteria</taxon>
        <taxon>Pseudomonadati</taxon>
        <taxon>Myxococcota</taxon>
        <taxon>Myxococcia</taxon>
        <taxon>Myxococcales</taxon>
        <taxon>Cystobacterineae</taxon>
        <taxon>Archangiaceae</taxon>
        <taxon>Melittangium</taxon>
    </lineage>
</organism>
<dbReference type="Proteomes" id="UP000217289">
    <property type="component" value="Chromosome"/>
</dbReference>
<dbReference type="OrthoDB" id="5515704at2"/>
<evidence type="ECO:0000313" key="2">
    <source>
        <dbReference type="EMBL" id="ATB34437.1"/>
    </source>
</evidence>
<dbReference type="RefSeq" id="WP_095982335.1">
    <property type="nucleotide sequence ID" value="NZ_CP022163.1"/>
</dbReference>
<dbReference type="AlphaFoldDB" id="A0A250ITC4"/>
<proteinExistence type="predicted"/>
<dbReference type="EMBL" id="CP022163">
    <property type="protein sequence ID" value="ATB34437.1"/>
    <property type="molecule type" value="Genomic_DNA"/>
</dbReference>
<protein>
    <submittedName>
        <fullName evidence="2">Uncharacterized protein</fullName>
    </submittedName>
</protein>
<gene>
    <name evidence="2" type="ORF">MEBOL_007940</name>
</gene>
<keyword evidence="3" id="KW-1185">Reference proteome</keyword>